<name>A0A927GL43_9BACT</name>
<dbReference type="RefSeq" id="WP_191006616.1">
    <property type="nucleotide sequence ID" value="NZ_JACXAD010000023.1"/>
</dbReference>
<dbReference type="SUPFAM" id="SSF53271">
    <property type="entry name" value="PRTase-like"/>
    <property type="match status" value="1"/>
</dbReference>
<dbReference type="InterPro" id="IPR000836">
    <property type="entry name" value="PRTase_dom"/>
</dbReference>
<dbReference type="InterPro" id="IPR029057">
    <property type="entry name" value="PRTase-like"/>
</dbReference>
<evidence type="ECO:0000259" key="2">
    <source>
        <dbReference type="Pfam" id="PF00156"/>
    </source>
</evidence>
<dbReference type="InterPro" id="IPR044005">
    <property type="entry name" value="DZR_2"/>
</dbReference>
<keyword evidence="5" id="KW-1185">Reference proteome</keyword>
<organism evidence="4 5">
    <name type="scientific">Hymenobacter montanus</name>
    <dbReference type="NCBI Taxonomy" id="2771359"/>
    <lineage>
        <taxon>Bacteria</taxon>
        <taxon>Pseudomonadati</taxon>
        <taxon>Bacteroidota</taxon>
        <taxon>Cytophagia</taxon>
        <taxon>Cytophagales</taxon>
        <taxon>Hymenobacteraceae</taxon>
        <taxon>Hymenobacter</taxon>
    </lineage>
</organism>
<dbReference type="Pfam" id="PF00156">
    <property type="entry name" value="Pribosyltran"/>
    <property type="match status" value="1"/>
</dbReference>
<accession>A0A927GL43</accession>
<dbReference type="EMBL" id="JACXAD010000023">
    <property type="protein sequence ID" value="MBD2769809.1"/>
    <property type="molecule type" value="Genomic_DNA"/>
</dbReference>
<dbReference type="Pfam" id="PF18912">
    <property type="entry name" value="DZR_2"/>
    <property type="match status" value="1"/>
</dbReference>
<dbReference type="Gene3D" id="3.40.50.2020">
    <property type="match status" value="1"/>
</dbReference>
<dbReference type="InterPro" id="IPR051910">
    <property type="entry name" value="ComF/GntX_DNA_util-trans"/>
</dbReference>
<protein>
    <submittedName>
        <fullName evidence="4">ComF family protein</fullName>
    </submittedName>
</protein>
<reference evidence="4" key="1">
    <citation type="submission" date="2020-09" db="EMBL/GenBank/DDBJ databases">
        <authorList>
            <person name="Kim M.K."/>
        </authorList>
    </citation>
    <scope>NUCLEOTIDE SEQUENCE</scope>
    <source>
        <strain evidence="4">BT664</strain>
    </source>
</reference>
<evidence type="ECO:0000313" key="5">
    <source>
        <dbReference type="Proteomes" id="UP000612233"/>
    </source>
</evidence>
<comment type="caution">
    <text evidence="4">The sequence shown here is derived from an EMBL/GenBank/DDBJ whole genome shotgun (WGS) entry which is preliminary data.</text>
</comment>
<feature type="domain" description="Double zinc ribbon" evidence="3">
    <location>
        <begin position="10"/>
        <end position="42"/>
    </location>
</feature>
<gene>
    <name evidence="4" type="ORF">IC235_18120</name>
</gene>
<feature type="domain" description="Phosphoribosyltransferase" evidence="2">
    <location>
        <begin position="138"/>
        <end position="228"/>
    </location>
</feature>
<evidence type="ECO:0000313" key="4">
    <source>
        <dbReference type="EMBL" id="MBD2769809.1"/>
    </source>
</evidence>
<dbReference type="Proteomes" id="UP000612233">
    <property type="component" value="Unassembled WGS sequence"/>
</dbReference>
<dbReference type="AlphaFoldDB" id="A0A927GL43"/>
<evidence type="ECO:0000259" key="3">
    <source>
        <dbReference type="Pfam" id="PF18912"/>
    </source>
</evidence>
<dbReference type="PANTHER" id="PTHR47505:SF1">
    <property type="entry name" value="DNA UTILIZATION PROTEIN YHGH"/>
    <property type="match status" value="1"/>
</dbReference>
<dbReference type="CDD" id="cd06223">
    <property type="entry name" value="PRTases_typeI"/>
    <property type="match status" value="1"/>
</dbReference>
<comment type="similarity">
    <text evidence="1">Belongs to the ComF/GntX family.</text>
</comment>
<dbReference type="PANTHER" id="PTHR47505">
    <property type="entry name" value="DNA UTILIZATION PROTEIN YHGH"/>
    <property type="match status" value="1"/>
</dbReference>
<sequence length="231" mass="25462">MLRSLWDDFVGLVFPRLCLACREPLVRGENHLCTGCRAELPYTDFHRLPPEQNPLSRRFWGRLPVRHTLSYLHFVRRGRVQNLLHELKYQGQRDVGTALGQLYAAELQAAGLAADFDLIVPVPLHPRKLAKRGYNQAAAFASGLSTGLQLPWNTTTLHRKADTKTQTRKNRAQRWANVATVFEVENSAAIVGQRILVVDDVLTTGATLEACAAALLAAGAAEVSLATIACA</sequence>
<proteinExistence type="inferred from homology"/>
<evidence type="ECO:0000256" key="1">
    <source>
        <dbReference type="ARBA" id="ARBA00008007"/>
    </source>
</evidence>